<evidence type="ECO:0000313" key="2">
    <source>
        <dbReference type="EMBL" id="CAK0789934.1"/>
    </source>
</evidence>
<name>A0ABN9PAV9_9DINO</name>
<keyword evidence="3" id="KW-1185">Reference proteome</keyword>
<proteinExistence type="predicted"/>
<dbReference type="EMBL" id="CAUYUJ010000325">
    <property type="protein sequence ID" value="CAK0789934.1"/>
    <property type="molecule type" value="Genomic_DNA"/>
</dbReference>
<organism evidence="2 3">
    <name type="scientific">Prorocentrum cordatum</name>
    <dbReference type="NCBI Taxonomy" id="2364126"/>
    <lineage>
        <taxon>Eukaryota</taxon>
        <taxon>Sar</taxon>
        <taxon>Alveolata</taxon>
        <taxon>Dinophyceae</taxon>
        <taxon>Prorocentrales</taxon>
        <taxon>Prorocentraceae</taxon>
        <taxon>Prorocentrum</taxon>
    </lineage>
</organism>
<reference evidence="2" key="1">
    <citation type="submission" date="2023-10" db="EMBL/GenBank/DDBJ databases">
        <authorList>
            <person name="Chen Y."/>
            <person name="Shah S."/>
            <person name="Dougan E. K."/>
            <person name="Thang M."/>
            <person name="Chan C."/>
        </authorList>
    </citation>
    <scope>NUCLEOTIDE SEQUENCE [LARGE SCALE GENOMIC DNA]</scope>
</reference>
<protein>
    <submittedName>
        <fullName evidence="2">Uncharacterized protein</fullName>
    </submittedName>
</protein>
<dbReference type="Proteomes" id="UP001189429">
    <property type="component" value="Unassembled WGS sequence"/>
</dbReference>
<feature type="region of interest" description="Disordered" evidence="1">
    <location>
        <begin position="149"/>
        <end position="196"/>
    </location>
</feature>
<evidence type="ECO:0000313" key="3">
    <source>
        <dbReference type="Proteomes" id="UP001189429"/>
    </source>
</evidence>
<sequence length="196" mass="20663">MLPPALWRAIIFFEAAPASQASLATYSSSLVPSAPAARRRGIGARRPHMVSAGGAAAASSRPASLEVAPWSRTPFAAGHLRLWLAPPSWHEAACASRAWRQLWERQAESAAMWQTDLDPSQRARAWKAVFMDGLSIRVRGRAGLVPQPGPGTVLVRRRDPARPGADVAAGGSLPGQGRQGPRSSFPGPPRAGGAAL</sequence>
<comment type="caution">
    <text evidence="2">The sequence shown here is derived from an EMBL/GenBank/DDBJ whole genome shotgun (WGS) entry which is preliminary data.</text>
</comment>
<accession>A0ABN9PAV9</accession>
<gene>
    <name evidence="2" type="ORF">PCOR1329_LOCUS1340</name>
</gene>
<evidence type="ECO:0000256" key="1">
    <source>
        <dbReference type="SAM" id="MobiDB-lite"/>
    </source>
</evidence>